<accession>A0A5F1Z1E4</accession>
<organism evidence="1 2">
    <name type="scientific">Leptospira gomenensis</name>
    <dbReference type="NCBI Taxonomy" id="2484974"/>
    <lineage>
        <taxon>Bacteria</taxon>
        <taxon>Pseudomonadati</taxon>
        <taxon>Spirochaetota</taxon>
        <taxon>Spirochaetia</taxon>
        <taxon>Leptospirales</taxon>
        <taxon>Leptospiraceae</taxon>
        <taxon>Leptospira</taxon>
    </lineage>
</organism>
<proteinExistence type="predicted"/>
<sequence>MFKYPIGMPNSELDFLFKTNSHSFEDLDYFCLFDSRGSNLNGNAPGFAELLNERFRIENKRYLTICRPIEITVFFSLLNILKENKIRARTLISNVGFVDCTPKKKSIIEDIILQGSAFFSSDQHEYEIQELEDYTLSNGEIQKLNSLNFDEFTADIANALTNKFETIYLIKTLELDFSRKFKRERPRSFYSQLVKTNDLLKNVANNAENIRLISVQSEMEKTDNHLDVTYDGVHFTNETHKSVGNRILEHLFQNKSN</sequence>
<dbReference type="Gene3D" id="3.40.50.1110">
    <property type="entry name" value="SGNH hydrolase"/>
    <property type="match status" value="1"/>
</dbReference>
<dbReference type="AlphaFoldDB" id="A0A5F1Z1E4"/>
<dbReference type="GO" id="GO:0016788">
    <property type="term" value="F:hydrolase activity, acting on ester bonds"/>
    <property type="evidence" value="ECO:0007669"/>
    <property type="project" value="UniProtKB-ARBA"/>
</dbReference>
<comment type="caution">
    <text evidence="1">The sequence shown here is derived from an EMBL/GenBank/DDBJ whole genome shotgun (WGS) entry which is preliminary data.</text>
</comment>
<dbReference type="SUPFAM" id="SSF52266">
    <property type="entry name" value="SGNH hydrolase"/>
    <property type="match status" value="1"/>
</dbReference>
<dbReference type="EMBL" id="RQFA01000066">
    <property type="protein sequence ID" value="TGK30921.1"/>
    <property type="molecule type" value="Genomic_DNA"/>
</dbReference>
<dbReference type="InterPro" id="IPR036514">
    <property type="entry name" value="SGNH_hydro_sf"/>
</dbReference>
<evidence type="ECO:0000313" key="1">
    <source>
        <dbReference type="EMBL" id="TGK30921.1"/>
    </source>
</evidence>
<protein>
    <recommendedName>
        <fullName evidence="3">SGNH/GDSL hydrolase family protein</fullName>
    </recommendedName>
</protein>
<dbReference type="Proteomes" id="UP000298277">
    <property type="component" value="Unassembled WGS sequence"/>
</dbReference>
<reference evidence="1" key="1">
    <citation type="journal article" date="2019" name="PLoS Negl. Trop. Dis.">
        <title>Revisiting the worldwide diversity of Leptospira species in the environment.</title>
        <authorList>
            <person name="Vincent A.T."/>
            <person name="Schiettekatte O."/>
            <person name="Bourhy P."/>
            <person name="Veyrier F.J."/>
            <person name="Picardeau M."/>
        </authorList>
    </citation>
    <scope>NUCLEOTIDE SEQUENCE [LARGE SCALE GENOMIC DNA]</scope>
    <source>
        <strain evidence="1">201800299</strain>
    </source>
</reference>
<name>A0A5F1Z1E4_9LEPT</name>
<dbReference type="OrthoDB" id="9554543at2"/>
<evidence type="ECO:0008006" key="3">
    <source>
        <dbReference type="Google" id="ProtNLM"/>
    </source>
</evidence>
<keyword evidence="2" id="KW-1185">Reference proteome</keyword>
<gene>
    <name evidence="1" type="ORF">EHQ17_14445</name>
</gene>
<evidence type="ECO:0000313" key="2">
    <source>
        <dbReference type="Proteomes" id="UP000298277"/>
    </source>
</evidence>
<dbReference type="RefSeq" id="WP_135590667.1">
    <property type="nucleotide sequence ID" value="NZ_RQEZ01000048.1"/>
</dbReference>